<protein>
    <recommendedName>
        <fullName evidence="6">Cytochrome c domain-containing protein</fullName>
    </recommendedName>
</protein>
<dbReference type="PANTHER" id="PTHR30600">
    <property type="entry name" value="CYTOCHROME C PEROXIDASE-RELATED"/>
    <property type="match status" value="1"/>
</dbReference>
<accession>A0A8H9C9K4</accession>
<dbReference type="GO" id="GO:0009055">
    <property type="term" value="F:electron transfer activity"/>
    <property type="evidence" value="ECO:0007669"/>
    <property type="project" value="InterPro"/>
</dbReference>
<dbReference type="PROSITE" id="PS51007">
    <property type="entry name" value="CYTC"/>
    <property type="match status" value="1"/>
</dbReference>
<evidence type="ECO:0000256" key="2">
    <source>
        <dbReference type="ARBA" id="ARBA00022723"/>
    </source>
</evidence>
<dbReference type="Proteomes" id="UP000663508">
    <property type="component" value="Chromosome"/>
</dbReference>
<evidence type="ECO:0000313" key="7">
    <source>
        <dbReference type="EMBL" id="BCM87156.1"/>
    </source>
</evidence>
<dbReference type="AlphaFoldDB" id="A0A8H9C9K4"/>
<dbReference type="InterPro" id="IPR047758">
    <property type="entry name" value="CytoC_perox"/>
</dbReference>
<keyword evidence="5" id="KW-1133">Transmembrane helix</keyword>
<dbReference type="EMBL" id="AP024145">
    <property type="protein sequence ID" value="BCM87156.1"/>
    <property type="molecule type" value="Genomic_DNA"/>
</dbReference>
<dbReference type="InterPro" id="IPR009056">
    <property type="entry name" value="Cyt_c-like_dom"/>
</dbReference>
<reference evidence="7" key="1">
    <citation type="submission" date="2020-11" db="EMBL/GenBank/DDBJ databases">
        <title>Complete genome sequence of a novel pathogenic Methylobacterium strain isolated from rice in Vietnam.</title>
        <authorList>
            <person name="Lai K."/>
            <person name="Okazaki S."/>
            <person name="Higashi K."/>
            <person name="Mori H."/>
            <person name="Toyoda A."/>
            <person name="Kurokawa K."/>
        </authorList>
    </citation>
    <scope>NUCLEOTIDE SEQUENCE</scope>
    <source>
        <strain evidence="7">VL1</strain>
    </source>
</reference>
<keyword evidence="2 4" id="KW-0479">Metal-binding</keyword>
<feature type="transmembrane region" description="Helical" evidence="5">
    <location>
        <begin position="12"/>
        <end position="33"/>
    </location>
</feature>
<dbReference type="PANTHER" id="PTHR30600:SF9">
    <property type="entry name" value="BLR7738 PROTEIN"/>
    <property type="match status" value="1"/>
</dbReference>
<feature type="domain" description="Cytochrome c" evidence="6">
    <location>
        <begin position="393"/>
        <end position="515"/>
    </location>
</feature>
<evidence type="ECO:0000256" key="1">
    <source>
        <dbReference type="ARBA" id="ARBA00022617"/>
    </source>
</evidence>
<evidence type="ECO:0000313" key="8">
    <source>
        <dbReference type="Proteomes" id="UP000663508"/>
    </source>
</evidence>
<keyword evidence="5" id="KW-0812">Transmembrane</keyword>
<sequence length="694" mass="75078">METTNVGTGRLAKIIVGLVAVVLIAVGIGFKIYRDKLYVALPDYPPVKAARWLGHAWSNDEQDWYHHADQGTQTLNIPYEWFIALEQPRLTLVGDVGRLADPAYLDRYGFIPGATRGGEIQLPIGFARGGDKARDQGTMLLPDGQPWLNPRTGKPTHKIGFTCAACHTGRLTYRETALLVDGGPALTDLGKFRQGLGLSVLFTKYVPGRFDRFAMNVLGEDASEADKAALRAQLDALWDRLDAVRKLDKKVSSATVDEGYGRLDALNRIGNTVFALDLDDASREANYAATTAPVNFPHVWNTSWFDWVQYNASIEQPMVRNAGEALGVSAPVNLTDPGKGLFASQVHVENIARIEKQIAGEQPDAQAGFTGLRAPRWPSLFAEVDTANAIDPDRARRGAGLYGELCQGCHQAPIGSTAFWNSKAWLPPNASGQRYLVVKTLPIGTIGTDPAQAEDMIARTVALPAPLVQALKDRREDGPGDVALGEPDKDGRYAFGPALGVTVKRTVDRWYDTQTPPTPTPDRDRLNGYRPNGIQAPAAYKARPLDGVWATPPFLHNGSVPNVFALLSPVAERPKSFTLGRREFDPVCLGYQLTAVAASRKDPRACLNAEAGAEANRLGGLFTLDTAQRGNLNTGHEFADGKGKGIIGRALSVDERMALIEFLKTDCINGVDPDPARAAASTTRCEALASAAPR</sequence>
<organism evidence="7 8">
    <name type="scientific">Methylobacterium indicum</name>
    <dbReference type="NCBI Taxonomy" id="1775910"/>
    <lineage>
        <taxon>Bacteria</taxon>
        <taxon>Pseudomonadati</taxon>
        <taxon>Pseudomonadota</taxon>
        <taxon>Alphaproteobacteria</taxon>
        <taxon>Hyphomicrobiales</taxon>
        <taxon>Methylobacteriaceae</taxon>
        <taxon>Methylobacterium</taxon>
    </lineage>
</organism>
<evidence type="ECO:0000256" key="4">
    <source>
        <dbReference type="PROSITE-ProRule" id="PRU00433"/>
    </source>
</evidence>
<name>A0A8H9C9K4_9HYPH</name>
<dbReference type="InterPro" id="IPR051395">
    <property type="entry name" value="Cytochrome_c_Peroxidase/MauG"/>
</dbReference>
<evidence type="ECO:0000259" key="6">
    <source>
        <dbReference type="PROSITE" id="PS51007"/>
    </source>
</evidence>
<proteinExistence type="predicted"/>
<dbReference type="KEGG" id="mind:mvi_56170"/>
<keyword evidence="3 4" id="KW-0408">Iron</keyword>
<dbReference type="NCBIfam" id="NF040606">
    <property type="entry name" value="CytoC_perox"/>
    <property type="match status" value="1"/>
</dbReference>
<gene>
    <name evidence="7" type="ORF">mvi_56170</name>
</gene>
<keyword evidence="1 4" id="KW-0349">Heme</keyword>
<dbReference type="Gene3D" id="1.10.760.10">
    <property type="entry name" value="Cytochrome c-like domain"/>
    <property type="match status" value="1"/>
</dbReference>
<dbReference type="GO" id="GO:0004130">
    <property type="term" value="F:cytochrome-c peroxidase activity"/>
    <property type="evidence" value="ECO:0007669"/>
    <property type="project" value="TreeGrafter"/>
</dbReference>
<dbReference type="Pfam" id="PF21419">
    <property type="entry name" value="RoxA-like_Cyt-c"/>
    <property type="match status" value="1"/>
</dbReference>
<dbReference type="GO" id="GO:0046872">
    <property type="term" value="F:metal ion binding"/>
    <property type="evidence" value="ECO:0007669"/>
    <property type="project" value="UniProtKB-KW"/>
</dbReference>
<dbReference type="InterPro" id="IPR036909">
    <property type="entry name" value="Cyt_c-like_dom_sf"/>
</dbReference>
<evidence type="ECO:0000256" key="5">
    <source>
        <dbReference type="SAM" id="Phobius"/>
    </source>
</evidence>
<dbReference type="GO" id="GO:0020037">
    <property type="term" value="F:heme binding"/>
    <property type="evidence" value="ECO:0007669"/>
    <property type="project" value="InterPro"/>
</dbReference>
<dbReference type="SUPFAM" id="SSF46626">
    <property type="entry name" value="Cytochrome c"/>
    <property type="match status" value="1"/>
</dbReference>
<evidence type="ECO:0000256" key="3">
    <source>
        <dbReference type="ARBA" id="ARBA00023004"/>
    </source>
</evidence>
<keyword evidence="5" id="KW-0472">Membrane</keyword>